<dbReference type="CDD" id="cd12117">
    <property type="entry name" value="A_NRPS_Srf_like"/>
    <property type="match status" value="1"/>
</dbReference>
<dbReference type="FunFam" id="3.30.300.30:FF:000010">
    <property type="entry name" value="Enterobactin synthetase component F"/>
    <property type="match status" value="5"/>
</dbReference>
<keyword evidence="3" id="KW-0596">Phosphopantetheine</keyword>
<dbReference type="InterPro" id="IPR000873">
    <property type="entry name" value="AMP-dep_synth/lig_dom"/>
</dbReference>
<keyword evidence="8" id="KW-1185">Reference proteome</keyword>
<dbReference type="GO" id="GO:0043041">
    <property type="term" value="P:amino acid activation for nonribosomal peptide biosynthetic process"/>
    <property type="evidence" value="ECO:0007669"/>
    <property type="project" value="TreeGrafter"/>
</dbReference>
<dbReference type="SUPFAM" id="SSF56801">
    <property type="entry name" value="Acetyl-CoA synthetase-like"/>
    <property type="match status" value="5"/>
</dbReference>
<dbReference type="InterPro" id="IPR023213">
    <property type="entry name" value="CAT-like_dom_sf"/>
</dbReference>
<sequence length="5393" mass="593971">MQDIYPLAPLQEGILFHHLLQTQGDAYLLRIVLASDTREHLDDFLGALQQVIDRHDILRTAIYWQDLAQPVQVVWRQAPLTPHEFIPATSDAISAQLQAHTDPRQHRINLNQAPLFAADIAYDPAQNEWLLALRFHHLVNDHMTSDLIFAEIAQIRQGNAAALPAILPYRNFIAQTLSVPVAEHEAYFRNQLADIDEPTTPFGILSVPSDNGVIDSGAINENRLLLDPTLAKTIRSQARRLGVSPGVLFHVAWAQVVAQTSGRDDVVFGSVLLGRLQGGAGADRILGMFINTLPLRISLGGRTVQTIVQETYQNLTALLEHEQAPLALAQRCSGVAQPMPLFSTLLNYRHSPSGQDNVTGIPGTAIRLVAAEERTNYPITLSVDDLGDNFELTALTVTDIAAERITAYLATAINGLVTALVHHPQQLMLDVPILPEPERQQLLVDFNTTQKDFPQEALIHQLVEAQAAQHPEAIAIVFEKQTLSYGELNHRANQLAHYLITLGVRPDDRIALCFERSPEMVVSLLAILKAGGAYVPLNPTYPIERLDYMLKDAAPVVLLTLTAQLNTLPNTVPTVLLDHVFDREDPMLATQPTDNPDAQILGLTSHHLAYVIYTSGSTGQPKGVMVEHRNVLRLIINNGFADIGPDDCIAHCANISFDAATWEMWAGLVHGARILLIPEKTLLQPSHFGQCLSSEGVSALFLTTALFNQYANLIGTALSGLRYVLFGGEQADIRPAIRLRTEYPPKHLLHVYGPTETTTFATTYELPAKGDKDVDSKIPIGRPISNTQIYILNQQGQPVPLGVDGEIYIAGIGVARGYLNHPELTAERFLPDPFAAQPDARMYKTGDLGRWRPDGNIEYLGRNDFQVKLRGFRIELGEIEARLTQCDGVREAVVLAREDEPGQKRLVAYLLPQTGIELVPATLRQQLAQHLADYMLPSAFIVLDTFPLTPNGKLDRQALPAPDLSAVVVRRYEAPVGETEIALAGIWQDLLGLEQIGRYDHFFELGGHSLLAIQLAARVRQHLARELSLQLLFDQPLLIDLAQVLTETSITPQITLLVADRNQSLPLSFAQQRLWFLAQLDPAASLAYHIPMALRLTGQLHRPALIRALDHLIARHESLRTRFVLVSGQPCQHIDPADSGFTLSYQDLRTLTPAAQSNQIAELMALDAQTPFDLAQDPLIRGHLLQLADDEHLLLLTQHHIISDGWSIGVLLHELSVLYRTALDNQKNTLPPLPIQYADYALWQREWLQGTIIAKQRDFWCVQLEGAPALLTLPTDRPRPAVQSYAGSYVPVYIDADLLASLKELGQRHQTTLFMTVLSAWSLVLARLSGQDDIVIGTPVANRPHHELEGMIGFFVNTLALRITLDDSTCVADLLAQVREQTLAAYAHQDLPFEQVVEALQPERSLSHSPLFQVMLALNNTPRHLSLQESTWPDLHLTLVEQIHQSTHFDLTLSLTETEAGLAGELAYATDLFDATTIERWMGYLTHVLTAIAADDTQRIATLPLLPASERQQLLVDFNATQTDFPQEALIHQLFEAQAEQQPEAIALVFEAQTLSYAELNHRANQVAHYLIALGVRPDDRVAVCVERGLEMVVGLLAILKAGGAYVPLDPAYPTERLTYMLTDAAPVILLTQAPLRDKLDSSLPVVLLDKVLDNQAAFLATQPTDNPDVQALGLTSHHLAYVIYTSGSTGTPKGVMVEHAHVIRLLAATQSHFRFDDKDVWTLFHSFAFDFSVWELWGALTYGGRLVIISAACARSPQHFYALLCREHVTILNQTPSAFRPLIAAQDATNHSLRCIIFGGEALELPSLAPWVERNPTAQTRLVNMYGITEITVHATYRELTESDIYSGRGSLIGQPLADLRIYILDAHDQPVPLGVAGEIYVVGAGVARGYLNRPELTAERFLADPFCSDLATRMYKTGDLGRWLPDGNIEYLGRNDFQVKLRGFRIELGEIEARLLQCDGVREAVVIAREDASGQKQLVAYLRSLDDVELVPAELRQQLAQHLADYMLPSAFVTLNTFPLTPNGKLNRQALPAPDLSAIVTRSYEAPVGETEIALAQIWQKLLGLKQVSRHDHFFELGGHSLMIVSLIEELRHLGWQLEVRSVFVAPVLVAMAQAIQREISPFVVPPNRIPEDCTAITPDMLPLVSLPQTEIDAIVATVQGGAANVQDIYPLAPLQEGILFHHLLQTQGDNYLLQSLLAFNTRARLDAFLAALQHVIDRHDILRTAVCWQALAQPVQVVWRQAPLPITVFTPETIGDVVTQLKRHADPRQHRIDLSHAPLFTADIAHDPVQDEWLLALRFHHLVSDHMTLELILAEIVLILQGNTARLPAVLPYRNFIAQTLNTPASEHEAYFRAQLADIDEPTAPFGVLKIPSDNDLVTEARLAIPPTLAQAIRTQARRLGVSPSVLFHVAWAQVLAQTSGRDDVVFGSVLLGRLQGGAGANQILGMFINTLPLRISLGGRTVQETVQETYQNLTTLLEHEQAPLVLAQRCSSVEQPMPLFSTLLNYRHSSSGEAEAVETTWADIRVLSAEERTNYPISLSVDDLGDGFQLTTLTIAEIVPEQINTYLATAIRGLVDALIHNPQQEIQNIPILPATERQQVLTDFNATQADFPQEALIHQLVEAQAAQHPKAIAAVFEEQTLSYGELNRRANQLAHYLIALGVRPDDRVALCVERSLEMVVGLLAILKAGGAYVPLDPAYPVERLAYMLEDAAPVALLTQSALAQSTWFTQFNALPTVLLDNPESCLTTQSLATQSTDNPEPQALGLASHHLAYVIYTSGSTGQPKGVMIEHQSLCNLIVTQQPVLAITADSRVLQFASNSFDACIWECCMALMAGARLYLAQRTSLLPGAILSSYLADQAISHVLLSPTALAAMDSLPDTLQTLLVGGEACPPTLVKRWSSGRQMINAYGPTEITVCATLYPCASSPEENLADNPPPIGRPIANTRIYILDAHGQPVPCGVAGGIYIAGAGVARGYLNRPELTAERFLADPFASEPDARMYKTGDLGRWLPDGNIEYLGRNDFQVKLRGFRIELGEIEARLTQCDGVREAVVIAREDEPSQKRLVAYLRPEEGVELVPAALRQQLEQYLADYMLPSAFVTLASFPLTPNGKLDRQALPVPDSSAIVTQGYEPPQGRIETALAQIWQELLGLERISRHDHFFELGGHSLLAVQLVAHVHQKLARDLSLQQLFDQPILLHLAQTLTGASTTAQIVIPVADRSQPLPLSFAQQRLWFLGQLDPAASLAYHIPVALRLTGPLNRHALTHAFDHLIARHESLRTRFVLVCGQPCQQIDSADSGFALTYQDLRALTSEARINRIAELTALEAQTPFDLTQGPLFRGHLLQLADEEHALLLTQHHIISDGWSVGVLIHELSVLYHAILNGQDTPLPSLPIQYADYAVWQRNWLQEAALTAQRDFWCTQLAGTPTLLTLPTDRPRPAVQSFVGSRIPVHVDADLLDSLKKLGLRHNTTLFMTVLSAWSLVLARLSGQEDIVIGTPVANRPHHELEGLIGFFVNTLALRITFNDDLSVSDLLAQVRERALAAYAHQDLPFEQVVEALQPERNLSYSPIFQVMLALDNTPIQALAFSDIQCSPIEQMNPSAHFDLTLSLSETESGLVGELEYVTDLFDTATVERIVGYFNNVLTAMVVDETQRIATLPLLPASERQQLLVDFNATQADFPQDALIHQLFEAQAAQRPQAIAVVFEEQTLSYGELNHRANQLAHYLIAQGVRPDDRIALCVERNPEMVVGLLAILKAGAAYVPLDPAYPAERLTFMLDDAAPVALLTQTSLVETLSYDRPTVLLDTLVLDDCAISNPDADVLGLTSRHLAYVIYTSGSTGLPKGVMVEHRGLYNLTQAQIEAFHITANTRLLQFASFSFDACISEIATTLCQGACLVMASREALLPGEALMNTLKTQAITHVTLPPVAASALTPDAELPDLTILVLAGEACSASLIKRWAADQRIIINAYGPTESTVCATLSPCDIQDERVPPIGRPIANTQIYILDTQGQPVPFGVAGEIYIGGVGIARGYLNRPELTAERFQTDPFASKPDARMYKTGDLGRWLPDGNIEYLGRNDFQVKLRGFRIELGEIEAQLMQCHGVREAVVLAREDEPGQKQLVAYLRPLEGTELVPADLRQQLTQHLADYMLPSAFVTLETFPLTPNGKLDRQALPAPDLSAIVTRDYEAPVGETEIALTQIWQKLLNLKQISRHDHFFELGGHSLMIVSLIEELHHLGWQLEVRSVFVAPILADMAQAIQREASLFVVPPNRIPDDCTAITPDMLPLVSLSQPEIEVIVEQIPGGANNVQDIYPLAPLQEGILFHHLLQTQGDNYLQQSLLAFDTRDRLDSFLDALQQVINRHDILRTAIYWQGLEQPVQVVWRQAPLTVREFTPATTDAISAQLLAHTDPRQHRINLNQAPLFATDIAHDPAQGEWLLALRFHHLVSDHMTLELIFTEIALILQANTERLPAVLPYRNFIAQTLNTPTAEHEVYFRAQLADIDEPTAPFGVLNVKIGNDLITKAHLAIAPDLAKAIRTQARRLGVSPSVLFHVAWAQVLAQTSGRDDVVFGSVLLGRLQGGAGANQILGMFINTLPLRISLGGRTVQETVQETYQNLTTLLEHEQAPLVLAQRCSSVEQPMPLFSTLLNYRHSSSGEAEAVETTWADIRVLSAEERTNYPISLSVDDLGDGFQLTTLTIAEIVPEQINTYLATAIRGLVDALIHNPQQEIQNIPILPATERQQVLTDFNATQADFPQEALIHQLVEAQAAQHPKAIAAVFEEQTLSYGELNRRANQLAHYLIALGVRPDDRVALCVERSLEMVVGLLAILKAGGAYVPLDPAYPVERLAYMLEDAAPVALLTQSALAQSTWFTQFNALPTVLLDNPESCLTTQSLATQSTDNPEPQALGLASHHLAYVIYTSGSTGQPKGVMIEHQSLCNLIVTQQPVLAITADSRVLQFASNSFDACIWECCMALMAGARLYLAQRTSLLPGAILSSYLADQAISHVLLSPTALAAMDSLPDTLQTLLVGGEACPPTLVKRWSSGRQMINAYGPTEITVCATLYPCASSPEENLADNPPPIGRPIANTRIYILDAHGQPVPCGVAGGNYIAGAGVARGYLNRPELTAERFLADPFASEPDARMYKTGDLGRWLPDGNIEYLGRNDFQVKLRGFRIELGEIEARLTQCDGVREAVVIAREDEPSQKRLVAYLRPEEGVELVPAALRQQLEQYLADYMLPSAFVTLASFPLTPNGKLDRQALPVPDSSAIVTQGYEPPQGRIETALAQIWQELLGLERISRHDHFFELGGHSLMIVRLVTRLQDQFLVNVPLTTLFTSPTLAEQANVILSTQMNTVGENELASIQDDLDSLSAEELMAILGGEAPRGGNKQ</sequence>
<evidence type="ECO:0000256" key="5">
    <source>
        <dbReference type="ARBA" id="ARBA00022598"/>
    </source>
</evidence>
<feature type="domain" description="Carrier" evidence="6">
    <location>
        <begin position="3136"/>
        <end position="3211"/>
    </location>
</feature>
<dbReference type="PANTHER" id="PTHR45527:SF1">
    <property type="entry name" value="FATTY ACID SYNTHASE"/>
    <property type="match status" value="1"/>
</dbReference>
<dbReference type="Gene3D" id="3.40.50.980">
    <property type="match status" value="10"/>
</dbReference>
<dbReference type="FunFam" id="3.40.50.980:FF:000002">
    <property type="entry name" value="Enterobactin synthetase component F"/>
    <property type="match status" value="1"/>
</dbReference>
<dbReference type="FunFam" id="3.40.50.980:FF:000001">
    <property type="entry name" value="Non-ribosomal peptide synthetase"/>
    <property type="match status" value="5"/>
</dbReference>
<dbReference type="PROSITE" id="PS00012">
    <property type="entry name" value="PHOSPHOPANTETHEINE"/>
    <property type="match status" value="3"/>
</dbReference>
<dbReference type="InterPro" id="IPR020845">
    <property type="entry name" value="AMP-binding_CS"/>
</dbReference>
<dbReference type="Gene3D" id="1.10.1200.10">
    <property type="entry name" value="ACP-like"/>
    <property type="match status" value="5"/>
</dbReference>
<dbReference type="STRING" id="1873482.Xedl_02327"/>
<dbReference type="InterPro" id="IPR036736">
    <property type="entry name" value="ACP-like_sf"/>
</dbReference>
<dbReference type="GO" id="GO:0031177">
    <property type="term" value="F:phosphopantetheine binding"/>
    <property type="evidence" value="ECO:0007669"/>
    <property type="project" value="InterPro"/>
</dbReference>
<dbReference type="FunFam" id="1.10.1200.10:FF:000016">
    <property type="entry name" value="Non-ribosomal peptide synthase"/>
    <property type="match status" value="2"/>
</dbReference>
<evidence type="ECO:0000313" key="8">
    <source>
        <dbReference type="Proteomes" id="UP000186268"/>
    </source>
</evidence>
<evidence type="ECO:0000313" key="7">
    <source>
        <dbReference type="EMBL" id="OKP02419.1"/>
    </source>
</evidence>
<dbReference type="SMART" id="SM00823">
    <property type="entry name" value="PKS_PP"/>
    <property type="match status" value="4"/>
</dbReference>
<feature type="domain" description="Carrier" evidence="6">
    <location>
        <begin position="974"/>
        <end position="1049"/>
    </location>
</feature>
<dbReference type="Gene3D" id="3.30.559.30">
    <property type="entry name" value="Nonribosomal peptide synthetase, condensation domain"/>
    <property type="match status" value="5"/>
</dbReference>
<dbReference type="NCBIfam" id="TIGR01733">
    <property type="entry name" value="AA-adenyl-dom"/>
    <property type="match status" value="5"/>
</dbReference>
<dbReference type="Pfam" id="PF13193">
    <property type="entry name" value="AMP-binding_C"/>
    <property type="match status" value="5"/>
</dbReference>
<evidence type="ECO:0000256" key="4">
    <source>
        <dbReference type="ARBA" id="ARBA00022553"/>
    </source>
</evidence>
<gene>
    <name evidence="7" type="ORF">Xedl_02327</name>
</gene>
<dbReference type="InterPro" id="IPR045851">
    <property type="entry name" value="AMP-bd_C_sf"/>
</dbReference>
<dbReference type="GO" id="GO:0044550">
    <property type="term" value="P:secondary metabolite biosynthetic process"/>
    <property type="evidence" value="ECO:0007669"/>
    <property type="project" value="UniProtKB-ARBA"/>
</dbReference>
<dbReference type="PROSITE" id="PS00455">
    <property type="entry name" value="AMP_BINDING"/>
    <property type="match status" value="5"/>
</dbReference>
<feature type="domain" description="Carrier" evidence="6">
    <location>
        <begin position="4191"/>
        <end position="4265"/>
    </location>
</feature>
<dbReference type="SUPFAM" id="SSF52777">
    <property type="entry name" value="CoA-dependent acyltransferases"/>
    <property type="match status" value="10"/>
</dbReference>
<proteinExistence type="inferred from homology"/>
<dbReference type="Pfam" id="PF00501">
    <property type="entry name" value="AMP-binding"/>
    <property type="match status" value="5"/>
</dbReference>
<feature type="domain" description="Carrier" evidence="6">
    <location>
        <begin position="2048"/>
        <end position="2122"/>
    </location>
</feature>
<evidence type="ECO:0000259" key="6">
    <source>
        <dbReference type="PROSITE" id="PS50075"/>
    </source>
</evidence>
<comment type="caution">
    <text evidence="7">The sequence shown here is derived from an EMBL/GenBank/DDBJ whole genome shotgun (WGS) entry which is preliminary data.</text>
</comment>
<dbReference type="GO" id="GO:0016874">
    <property type="term" value="F:ligase activity"/>
    <property type="evidence" value="ECO:0007669"/>
    <property type="project" value="UniProtKB-KW"/>
</dbReference>
<dbReference type="Proteomes" id="UP000186268">
    <property type="component" value="Unassembled WGS sequence"/>
</dbReference>
<dbReference type="CDD" id="cd17652">
    <property type="entry name" value="A_NRPS_CmdD_like"/>
    <property type="match status" value="2"/>
</dbReference>
<dbReference type="FunFam" id="3.30.559.30:FF:000001">
    <property type="entry name" value="Non-ribosomal peptide synthetase"/>
    <property type="match status" value="1"/>
</dbReference>
<dbReference type="NCBIfam" id="NF003417">
    <property type="entry name" value="PRK04813.1"/>
    <property type="match status" value="5"/>
</dbReference>
<dbReference type="Pfam" id="PF00550">
    <property type="entry name" value="PP-binding"/>
    <property type="match status" value="5"/>
</dbReference>
<dbReference type="Pfam" id="PF00668">
    <property type="entry name" value="Condensation"/>
    <property type="match status" value="5"/>
</dbReference>
<dbReference type="InterPro" id="IPR025110">
    <property type="entry name" value="AMP-bd_C"/>
</dbReference>
<protein>
    <submittedName>
        <fullName evidence="7">Amino acid adenylation</fullName>
    </submittedName>
</protein>
<dbReference type="GO" id="GO:0072330">
    <property type="term" value="P:monocarboxylic acid biosynthetic process"/>
    <property type="evidence" value="ECO:0007669"/>
    <property type="project" value="UniProtKB-ARBA"/>
</dbReference>
<dbReference type="InterPro" id="IPR010071">
    <property type="entry name" value="AA_adenyl_dom"/>
</dbReference>
<dbReference type="InterPro" id="IPR009081">
    <property type="entry name" value="PP-bd_ACP"/>
</dbReference>
<dbReference type="SUPFAM" id="SSF47336">
    <property type="entry name" value="ACP-like"/>
    <property type="match status" value="5"/>
</dbReference>
<evidence type="ECO:0000256" key="1">
    <source>
        <dbReference type="ARBA" id="ARBA00001957"/>
    </source>
</evidence>
<name>A0A1Q5TQB8_9GAMM</name>
<accession>A0A1Q5TQB8</accession>
<reference evidence="7 8" key="1">
    <citation type="submission" date="2016-09" db="EMBL/GenBank/DDBJ databases">
        <title>Xenorhabdus thuongxuanensis sp. nov. and Xenorhabdus eapokensis sp. nov., isolated from Steinernema species.</title>
        <authorList>
            <person name="Kaempfer P."/>
            <person name="Tobias N.J."/>
            <person name="Phan Ke L."/>
            <person name="Bode H.B."/>
            <person name="Glaeser S.P."/>
        </authorList>
    </citation>
    <scope>NUCLEOTIDE SEQUENCE [LARGE SCALE GENOMIC DNA]</scope>
    <source>
        <strain evidence="7 8">DL20</strain>
    </source>
</reference>
<dbReference type="CDD" id="cd05930">
    <property type="entry name" value="A_NRPS"/>
    <property type="match status" value="1"/>
</dbReference>
<keyword evidence="5" id="KW-0436">Ligase</keyword>
<dbReference type="FunFam" id="2.30.38.10:FF:000001">
    <property type="entry name" value="Non-ribosomal peptide synthetase PvdI"/>
    <property type="match status" value="5"/>
</dbReference>
<organism evidence="7 8">
    <name type="scientific">Xenorhabdus eapokensis</name>
    <dbReference type="NCBI Taxonomy" id="1873482"/>
    <lineage>
        <taxon>Bacteria</taxon>
        <taxon>Pseudomonadati</taxon>
        <taxon>Pseudomonadota</taxon>
        <taxon>Gammaproteobacteria</taxon>
        <taxon>Enterobacterales</taxon>
        <taxon>Morganellaceae</taxon>
        <taxon>Xenorhabdus</taxon>
    </lineage>
</organism>
<evidence type="ECO:0000256" key="2">
    <source>
        <dbReference type="ARBA" id="ARBA00006432"/>
    </source>
</evidence>
<dbReference type="EMBL" id="MKGQ01000015">
    <property type="protein sequence ID" value="OKP02419.1"/>
    <property type="molecule type" value="Genomic_DNA"/>
</dbReference>
<dbReference type="CDD" id="cd17643">
    <property type="entry name" value="A_NRPS_Cytc1-like"/>
    <property type="match status" value="1"/>
</dbReference>
<comment type="cofactor">
    <cofactor evidence="1">
        <name>pantetheine 4'-phosphate</name>
        <dbReference type="ChEBI" id="CHEBI:47942"/>
    </cofactor>
</comment>
<feature type="domain" description="Carrier" evidence="6">
    <location>
        <begin position="5279"/>
        <end position="5354"/>
    </location>
</feature>
<dbReference type="FunFam" id="3.40.50.12780:FF:000012">
    <property type="entry name" value="Non-ribosomal peptide synthetase"/>
    <property type="match status" value="5"/>
</dbReference>
<dbReference type="Gene3D" id="3.30.559.10">
    <property type="entry name" value="Chloramphenicol acetyltransferase-like domain"/>
    <property type="match status" value="5"/>
</dbReference>
<comment type="similarity">
    <text evidence="2">Belongs to the ATP-dependent AMP-binding enzyme family.</text>
</comment>
<dbReference type="Gene3D" id="3.30.300.30">
    <property type="match status" value="5"/>
</dbReference>
<evidence type="ECO:0000256" key="3">
    <source>
        <dbReference type="ARBA" id="ARBA00022450"/>
    </source>
</evidence>
<dbReference type="FunFam" id="3.30.559.10:FF:000012">
    <property type="entry name" value="Non-ribosomal peptide synthetase"/>
    <property type="match status" value="2"/>
</dbReference>
<dbReference type="GO" id="GO:0005829">
    <property type="term" value="C:cytosol"/>
    <property type="evidence" value="ECO:0007669"/>
    <property type="project" value="TreeGrafter"/>
</dbReference>
<dbReference type="CDD" id="cd19544">
    <property type="entry name" value="E-C_NRPS"/>
    <property type="match status" value="3"/>
</dbReference>
<dbReference type="FunFam" id="1.10.1200.10:FF:000005">
    <property type="entry name" value="Nonribosomal peptide synthetase 1"/>
    <property type="match status" value="3"/>
</dbReference>
<dbReference type="InterPro" id="IPR001242">
    <property type="entry name" value="Condensation_dom"/>
</dbReference>
<dbReference type="InterPro" id="IPR006162">
    <property type="entry name" value="Ppantetheine_attach_site"/>
</dbReference>
<dbReference type="CDD" id="cd19531">
    <property type="entry name" value="LCL_NRPS-like"/>
    <property type="match status" value="2"/>
</dbReference>
<dbReference type="PROSITE" id="PS50075">
    <property type="entry name" value="CARRIER"/>
    <property type="match status" value="5"/>
</dbReference>
<dbReference type="PANTHER" id="PTHR45527">
    <property type="entry name" value="NONRIBOSOMAL PEPTIDE SYNTHETASE"/>
    <property type="match status" value="1"/>
</dbReference>
<dbReference type="InterPro" id="IPR020806">
    <property type="entry name" value="PKS_PP-bd"/>
</dbReference>
<dbReference type="Gene3D" id="2.30.38.10">
    <property type="entry name" value="Luciferase, Domain 3"/>
    <property type="match status" value="5"/>
</dbReference>
<keyword evidence="4" id="KW-0597">Phosphoprotein</keyword>